<dbReference type="InterPro" id="IPR013094">
    <property type="entry name" value="AB_hydrolase_3"/>
</dbReference>
<dbReference type="ESTHER" id="drame-a0a0n4ulb2">
    <property type="family name" value="Arylacetamide_deacetylase"/>
</dbReference>
<feature type="active site" evidence="3">
    <location>
        <position position="184"/>
    </location>
</feature>
<dbReference type="PIRSF" id="PIRSF037251">
    <property type="entry name" value="Arylacetamide_deacetylase"/>
    <property type="match status" value="1"/>
</dbReference>
<reference evidence="7" key="1">
    <citation type="submission" date="2017-02" db="UniProtKB">
        <authorList>
            <consortium name="WormBaseParasite"/>
        </authorList>
    </citation>
    <scope>IDENTIFICATION</scope>
</reference>
<feature type="domain" description="Alpha/beta hydrolase fold-3" evidence="5">
    <location>
        <begin position="105"/>
        <end position="258"/>
    </location>
</feature>
<dbReference type="Pfam" id="PF07859">
    <property type="entry name" value="Abhydrolase_3"/>
    <property type="match status" value="2"/>
</dbReference>
<dbReference type="WBParaSite" id="DME_0000858001-mRNA-1">
    <property type="protein sequence ID" value="DME_0000858001-mRNA-1"/>
    <property type="gene ID" value="DME_0000858001"/>
</dbReference>
<sequence length="387" mass="45152">LFTFNISILSFFFFSSVLLLPDDIADRRKLQCMELLLRLSYEYCGNFVEIFFGPRMRIKFTRFLVNIPYLIRTQKYKSLKITDEKIGGVPVRIYQPEMRKNRKCIIYIHGGGWCIMQPVYYDGFLCPLTKKMSTTVISIKYRLAPENPFPIPLTDCETVYRQLIISDYKKYDIDPEQICLMGDSAGGNLGTVIIQRQLRKNLSLPKCQVLIYPVLHAFNFKSPSYQHYHQKLHGTSLLNPRMIARWFLSYLGIPATKKNVNHLLNNDHFLNQESLFLIHKLFKIGYIFSNSFFIQICKLFDENGYNPDFAPIMGKNLEGMCQTLVVTVGYDILLDEEIMYIKKLRSYGVKVHWNHYPSAYHGILNMPMSSLKKKITEEIAAYLESNL</sequence>
<protein>
    <submittedName>
        <fullName evidence="7">Arylacetamide deacetylase-like 4</fullName>
    </submittedName>
</protein>
<evidence type="ECO:0000256" key="1">
    <source>
        <dbReference type="ARBA" id="ARBA00010515"/>
    </source>
</evidence>
<evidence type="ECO:0000256" key="3">
    <source>
        <dbReference type="PIRSR" id="PIRSR037251-1"/>
    </source>
</evidence>
<dbReference type="Gene3D" id="3.40.50.1820">
    <property type="entry name" value="alpha/beta hydrolase"/>
    <property type="match status" value="1"/>
</dbReference>
<evidence type="ECO:0000256" key="4">
    <source>
        <dbReference type="SAM" id="SignalP"/>
    </source>
</evidence>
<evidence type="ECO:0000259" key="5">
    <source>
        <dbReference type="Pfam" id="PF07859"/>
    </source>
</evidence>
<feature type="active site" evidence="3">
    <location>
        <position position="331"/>
    </location>
</feature>
<organism evidence="6 7">
    <name type="scientific">Dracunculus medinensis</name>
    <name type="common">Guinea worm</name>
    <dbReference type="NCBI Taxonomy" id="318479"/>
    <lineage>
        <taxon>Eukaryota</taxon>
        <taxon>Metazoa</taxon>
        <taxon>Ecdysozoa</taxon>
        <taxon>Nematoda</taxon>
        <taxon>Chromadorea</taxon>
        <taxon>Rhabditida</taxon>
        <taxon>Spirurina</taxon>
        <taxon>Dracunculoidea</taxon>
        <taxon>Dracunculidae</taxon>
        <taxon>Dracunculus</taxon>
    </lineage>
</organism>
<proteinExistence type="inferred from homology"/>
<keyword evidence="2" id="KW-0378">Hydrolase</keyword>
<evidence type="ECO:0000313" key="7">
    <source>
        <dbReference type="WBParaSite" id="DME_0000858001-mRNA-1"/>
    </source>
</evidence>
<feature type="chain" id="PRO_5005886733" evidence="4">
    <location>
        <begin position="20"/>
        <end position="387"/>
    </location>
</feature>
<comment type="similarity">
    <text evidence="1">Belongs to the 'GDXG' lipolytic enzyme family.</text>
</comment>
<dbReference type="InterPro" id="IPR029058">
    <property type="entry name" value="AB_hydrolase_fold"/>
</dbReference>
<dbReference type="AlphaFoldDB" id="A0A0N4ULB2"/>
<keyword evidence="4" id="KW-0732">Signal</keyword>
<dbReference type="InterPro" id="IPR050300">
    <property type="entry name" value="GDXG_lipolytic_enzyme"/>
</dbReference>
<dbReference type="GO" id="GO:0052689">
    <property type="term" value="F:carboxylic ester hydrolase activity"/>
    <property type="evidence" value="ECO:0007669"/>
    <property type="project" value="InterPro"/>
</dbReference>
<evidence type="ECO:0000256" key="2">
    <source>
        <dbReference type="ARBA" id="ARBA00022801"/>
    </source>
</evidence>
<dbReference type="PANTHER" id="PTHR48081:SF8">
    <property type="entry name" value="ALPHA_BETA HYDROLASE FOLD-3 DOMAIN-CONTAINING PROTEIN-RELATED"/>
    <property type="match status" value="1"/>
</dbReference>
<feature type="active site" evidence="3">
    <location>
        <position position="361"/>
    </location>
</feature>
<name>A0A0N4ULB2_DRAME</name>
<dbReference type="PANTHER" id="PTHR48081">
    <property type="entry name" value="AB HYDROLASE SUPERFAMILY PROTEIN C4A8.06C"/>
    <property type="match status" value="1"/>
</dbReference>
<feature type="domain" description="Alpha/beta hydrolase fold-3" evidence="5">
    <location>
        <begin position="301"/>
        <end position="364"/>
    </location>
</feature>
<dbReference type="Proteomes" id="UP000038040">
    <property type="component" value="Unplaced"/>
</dbReference>
<evidence type="ECO:0000313" key="6">
    <source>
        <dbReference type="Proteomes" id="UP000038040"/>
    </source>
</evidence>
<feature type="signal peptide" evidence="4">
    <location>
        <begin position="1"/>
        <end position="19"/>
    </location>
</feature>
<accession>A0A0N4ULB2</accession>
<dbReference type="GO" id="GO:0016020">
    <property type="term" value="C:membrane"/>
    <property type="evidence" value="ECO:0007669"/>
    <property type="project" value="InterPro"/>
</dbReference>
<dbReference type="SUPFAM" id="SSF53474">
    <property type="entry name" value="alpha/beta-Hydrolases"/>
    <property type="match status" value="1"/>
</dbReference>
<dbReference type="InterPro" id="IPR017157">
    <property type="entry name" value="Arylacetamide_deacetylase"/>
</dbReference>